<protein>
    <submittedName>
        <fullName evidence="8">Repeat protein (TIGR01451 family)</fullName>
    </submittedName>
</protein>
<evidence type="ECO:0000313" key="8">
    <source>
        <dbReference type="EMBL" id="MDR7096786.1"/>
    </source>
</evidence>
<feature type="domain" description="DUF7933" evidence="7">
    <location>
        <begin position="744"/>
        <end position="868"/>
    </location>
</feature>
<evidence type="ECO:0000313" key="9">
    <source>
        <dbReference type="Proteomes" id="UP001265550"/>
    </source>
</evidence>
<feature type="domain" description="DUF11" evidence="5">
    <location>
        <begin position="460"/>
        <end position="560"/>
    </location>
</feature>
<dbReference type="InterPro" id="IPR008969">
    <property type="entry name" value="CarboxyPept-like_regulatory"/>
</dbReference>
<feature type="compositionally biased region" description="Polar residues" evidence="4">
    <location>
        <begin position="1471"/>
        <end position="1493"/>
    </location>
</feature>
<dbReference type="Gene3D" id="2.60.40.10">
    <property type="entry name" value="Immunoglobulins"/>
    <property type="match status" value="7"/>
</dbReference>
<organism evidence="8 9">
    <name type="scientific">Hydrogenophaga laconesensis</name>
    <dbReference type="NCBI Taxonomy" id="1805971"/>
    <lineage>
        <taxon>Bacteria</taxon>
        <taxon>Pseudomonadati</taxon>
        <taxon>Pseudomonadota</taxon>
        <taxon>Betaproteobacteria</taxon>
        <taxon>Burkholderiales</taxon>
        <taxon>Comamonadaceae</taxon>
        <taxon>Hydrogenophaga</taxon>
    </lineage>
</organism>
<dbReference type="InterPro" id="IPR047589">
    <property type="entry name" value="DUF11_rpt"/>
</dbReference>
<feature type="domain" description="SD-repeat containing protein B" evidence="6">
    <location>
        <begin position="1839"/>
        <end position="1916"/>
    </location>
</feature>
<dbReference type="Proteomes" id="UP001265550">
    <property type="component" value="Unassembled WGS sequence"/>
</dbReference>
<dbReference type="Pfam" id="PF01345">
    <property type="entry name" value="DUF11"/>
    <property type="match status" value="2"/>
</dbReference>
<evidence type="ECO:0000259" key="6">
    <source>
        <dbReference type="Pfam" id="PF17210"/>
    </source>
</evidence>
<evidence type="ECO:0000256" key="1">
    <source>
        <dbReference type="ARBA" id="ARBA00004613"/>
    </source>
</evidence>
<feature type="domain" description="DUF7933" evidence="7">
    <location>
        <begin position="192"/>
        <end position="306"/>
    </location>
</feature>
<name>A0ABU1VH27_9BURK</name>
<dbReference type="InterPro" id="IPR057693">
    <property type="entry name" value="DUF7933"/>
</dbReference>
<feature type="domain" description="DUF7933" evidence="7">
    <location>
        <begin position="876"/>
        <end position="997"/>
    </location>
</feature>
<sequence>MLRFFARGLATGKGALAPSTAIAAPRASRIVRAFGLLAALTVFAGAAHATLVVSQSVSASTIVVGERTRLTITISNDSAQEDGAQLVNTLPPQLRLYPAGHPGYVAPTTSCAGATLSPAPGAGPGGVDVLTVSGFTIPPYAGGVDGFCTISVDLTSYNGGGTWNNVINATDLMPAAASPAQQSVLVNSILLPAVSKSLGGATLVQGASRTATITFTNPNSGVNIPFTSFTDSLPSNLEVLGIVGNTCGSSTSFTAGSVTLTGGAIPAGSPGTCNLQFTVRGVLAAGQASAAGTNTIAAGDVGNTRGLTYPGTTTNITVNSPITLAKGFSVTPLTAGADSLLTVRIGNNSSAPLTIVGLSDTVGTGWPAALRNSGAIGAANLLGCGAGASLATGTDAGVDKGFVLSGAEVPAGGECRIQFNVTSTTTGTHTNSFASGAVSNAQGFTSPARSAPIEVRDNALTVAKAITPTTVAPGDVATFAVSVTSFSLSPQTSVTFTDTLPTGMVYVDASNGGIAPTITGGCSFSAPMPAPLVTAPAFTFDFPGAAPGGTTCVVRFTARVPDNAAPATTLTNASFGAGNGTVSGTAGAVSLTAVNPLVVTKTFDGVVARQRFQGTPSVVQIELTNNNFSALSSVAFSDTLPAALRVASPANATTTCGGTVTANPGDTGFSLSGGSLPPRAGTSPFAPGQCSVRVNVVGGTVGVHTNTIPVNAVTATGTVANVPGSTLRNLNATSATLEYLPALTVAKTFLTNPVQVGGTSRVRITLGNTGNGQLTGVSATDPLAGTGLTIAAPPNASTTCAGPVALNVPAGGTSAAISGATIAGGTSCDFLFDVVTSTGTASVNTLAPGAVTADGGVASTTTTTATLNKVTSSVNLTKAFTPTTIAGPGSVSRLTISIDNTSATALTNLAVSDAMPSGMVVGVVPNATTTCAGGLVDAPSGSGTVRLSGGSLGGNSACTVSVDITSSVVGTLNNTLPAGAITNTQGVTNASSFTANLASLAGLGVEKHFEPPAVAAGQPALLVIRVRNSLPQALTNISTTDHLPAGMVVATPANASTTCAGAVVTAAGDRVSFRGAQLAAGPSECVVRVNVVVPLAGAYVNTIPGGTVIANEGAVTNPQPGPSATLHVLQPPTLAKAFATSPVAPGTPSRLTITITNPNATQALTGVALRDELPSGLFVAQVPNASTTCAGGTVSAIASATGAQVAGATVPAAGSCTFSFDTVSNVPGLYTNTIPTGALTSNQGVSNPDPASATVRVLQPPTVLKTFVPPTISPNGTSRLTITLGNANAGAQTLAQAMDDLLPAGVLVAPTPAVGGTCSTGSVTATAGTALVRYASGATIPPGGCTISVNVTASVTGTYPNRILAGALRTDAGGNPTPAEADLVVSPLGSISGRVYLDANNNGVHDTGEAPLAGQSVSLIRALDSVVLQKTTTDASGFYVFRDLADSASLGSDYTVRYLRGGSDTLGSGGSPSPSAQTNPGSGSFQARLTPASTAEASVVGGTGMAGSPNNSNVDFISRRSNIRLDLAGGTVSSAVNQNFGELLPSEIAGKVYRDDNNNGVANGTEPGIAGASVTLSGLDDLGQAISLTATTDADGNYRFTGLRPSCSPLAAPTCPGYVVTQGTQPAGTVNGIPSAGTVVNIGSGSTTGTAGTASNSAPAISNGAPAYTVPAGTSRVGGIVLPPNARSSANNFGEIGSDRSISGRIFIDRNGDGSFNGSDAGVGSGAPGANNVPQTLTLTGTDLNGNAVSITTTTDASGQYTFTGVPPGASYTVTCTTCAPPTGFINSTTPLAWPGSTGGTAGGTQAVPAITGINLSGPQTASVDNHFTKTLPGSQISGVVYFDPDNSGGVFTPDDLPAPNQTIELRDQATNALIATTTTDASGAYHFAGLPAGSYRVVMPATPAGTTPGITSAGTLGGAPNGTPTAPGTAPASIASITVAADQSTANHNFPLVSDIRIGGRVYEDRNLDGQFDGTDVGLPGNTIGLVGTDAFGNAITRYTTTDGSGQYSFTGLPPGSYTVRQTQPLGYTSVANTPGPVTGGSAGAVGPLGGAVETVALTFNATPGAALQVNFGETQGGGVRGYKSARIVSPAAAVGVSPGAEVVWQVIYQNDSAYPVTMDVRDTLPDYMTRAGAPAVTHSGGNGGVFTPNAGYTGTAGGDLLGSASLPAGAWVSVDIPVVVTAGATTTRFNQATAGPLGIRTDAVDNSTPTGGPGQPPSGVIPAGSVPQTPYQTAGLDATGVPLSALPASLSGYVWRDNNGDRQRDAGDTPIPDWAVEIVDSNGNAVACRTVPSNSAQGCVSMPDGRSLFRTGADGAYGVIGLVPGDYNVYFRDPANNVVYGTPQNSGGDTNSRLSSGRDHLAVTLLPGADLRQQDLPLDPSGVIYDANTRAPIDAAQVRFCGPAGFNPATMLVGGASYVASGNCAQMTTGSLGFYQFLLAPGAPSGEYTLSASAPNYAPTPIASIPPQPGVFTPSGASPYLVQAQAGPPPIGQPTTYYLRLNLAPGMPDLIHNHIPLEPFTGAGLFLQKQVMRDVVEIGDSVQYTLRVSSPNGAATNVVITDSLPAGLRLIPGTVVQDGAVVADPAGAPGPVLNFAIGGFAANTPVTVTYRVRVGVGAQQGDGINRAQAAGVVGGLPVTSNRAQARIRITGGVFFQEACVMGKVFMDCNRNRIQDAEEVGIPGVRLYLQDGTHLISDSEGKYSICGLPARTSVLRVDPTTLPQGSELVTSSNRNALDAGSLFLDLKFGELHRADFIEGSCAPAVLEQVEQRRRLGQIVAPLVDAPTPTPRVFRSGPPARIGGAK</sequence>
<dbReference type="Pfam" id="PF25564">
    <property type="entry name" value="DUF7933"/>
    <property type="match status" value="9"/>
</dbReference>
<feature type="domain" description="SD-repeat containing protein B" evidence="6">
    <location>
        <begin position="1958"/>
        <end position="2037"/>
    </location>
</feature>
<dbReference type="PANTHER" id="PTHR23303:SF15">
    <property type="entry name" value="COLOSSIN-A"/>
    <property type="match status" value="1"/>
</dbReference>
<evidence type="ECO:0000256" key="3">
    <source>
        <dbReference type="ARBA" id="ARBA00022729"/>
    </source>
</evidence>
<feature type="domain" description="DUF7933" evidence="7">
    <location>
        <begin position="323"/>
        <end position="451"/>
    </location>
</feature>
<feature type="domain" description="SD-repeat containing protein B" evidence="6">
    <location>
        <begin position="1549"/>
        <end position="1625"/>
    </location>
</feature>
<reference evidence="8 9" key="1">
    <citation type="submission" date="2023-07" db="EMBL/GenBank/DDBJ databases">
        <title>Sorghum-associated microbial communities from plants grown in Nebraska, USA.</title>
        <authorList>
            <person name="Schachtman D."/>
        </authorList>
    </citation>
    <scope>NUCLEOTIDE SEQUENCE [LARGE SCALE GENOMIC DNA]</scope>
    <source>
        <strain evidence="8 9">BE240</strain>
    </source>
</reference>
<accession>A0ABU1VH27</accession>
<dbReference type="InterPro" id="IPR013783">
    <property type="entry name" value="Ig-like_fold"/>
</dbReference>
<comment type="subcellular location">
    <subcellularLocation>
        <location evidence="1">Secreted</location>
    </subcellularLocation>
</comment>
<evidence type="ECO:0000256" key="2">
    <source>
        <dbReference type="ARBA" id="ARBA00022525"/>
    </source>
</evidence>
<evidence type="ECO:0000259" key="7">
    <source>
        <dbReference type="Pfam" id="PF25564"/>
    </source>
</evidence>
<feature type="domain" description="SD-repeat containing protein B" evidence="6">
    <location>
        <begin position="1390"/>
        <end position="1456"/>
    </location>
</feature>
<keyword evidence="3" id="KW-0732">Signal</keyword>
<dbReference type="InterPro" id="IPR033764">
    <property type="entry name" value="Sdr_B"/>
</dbReference>
<dbReference type="Gene3D" id="2.60.40.740">
    <property type="match status" value="1"/>
</dbReference>
<feature type="domain" description="DUF7933" evidence="7">
    <location>
        <begin position="1261"/>
        <end position="1385"/>
    </location>
</feature>
<feature type="region of interest" description="Disordered" evidence="4">
    <location>
        <begin position="1465"/>
        <end position="1493"/>
    </location>
</feature>
<dbReference type="Pfam" id="PF17210">
    <property type="entry name" value="SdrD_B"/>
    <property type="match status" value="5"/>
</dbReference>
<dbReference type="InterPro" id="IPR051417">
    <property type="entry name" value="SDr/BOS_complex"/>
</dbReference>
<feature type="region of interest" description="Disordered" evidence="4">
    <location>
        <begin position="2200"/>
        <end position="2227"/>
    </location>
</feature>
<dbReference type="SUPFAM" id="SSF49464">
    <property type="entry name" value="Carboxypeptidase regulatory domain-like"/>
    <property type="match status" value="1"/>
</dbReference>
<feature type="domain" description="DUF7933" evidence="7">
    <location>
        <begin position="599"/>
        <end position="716"/>
    </location>
</feature>
<feature type="domain" description="DUF7933" evidence="7">
    <location>
        <begin position="1005"/>
        <end position="1117"/>
    </location>
</feature>
<evidence type="ECO:0000259" key="5">
    <source>
        <dbReference type="Pfam" id="PF01345"/>
    </source>
</evidence>
<keyword evidence="9" id="KW-1185">Reference proteome</keyword>
<dbReference type="NCBIfam" id="TIGR01451">
    <property type="entry name" value="B_ant_repeat"/>
    <property type="match status" value="2"/>
</dbReference>
<evidence type="ECO:0000256" key="4">
    <source>
        <dbReference type="SAM" id="MobiDB-lite"/>
    </source>
</evidence>
<dbReference type="RefSeq" id="WP_204734443.1">
    <property type="nucleotide sequence ID" value="NZ_JAVDWE010000016.1"/>
</dbReference>
<dbReference type="PANTHER" id="PTHR23303">
    <property type="entry name" value="CARBOXYPEPTIDASE REGULATORY REGION-CONTAINING"/>
    <property type="match status" value="1"/>
</dbReference>
<comment type="caution">
    <text evidence="8">The sequence shown here is derived from an EMBL/GenBank/DDBJ whole genome shotgun (WGS) entry which is preliminary data.</text>
</comment>
<dbReference type="EMBL" id="JAVDWE010000016">
    <property type="protein sequence ID" value="MDR7096786.1"/>
    <property type="molecule type" value="Genomic_DNA"/>
</dbReference>
<proteinExistence type="predicted"/>
<gene>
    <name evidence="8" type="ORF">J2X09_004543</name>
</gene>
<feature type="domain" description="DUF7933" evidence="7">
    <location>
        <begin position="53"/>
        <end position="184"/>
    </location>
</feature>
<feature type="domain" description="DUF11" evidence="5">
    <location>
        <begin position="2529"/>
        <end position="2634"/>
    </location>
</feature>
<feature type="domain" description="SD-repeat containing protein B" evidence="6">
    <location>
        <begin position="2251"/>
        <end position="2354"/>
    </location>
</feature>
<keyword evidence="2" id="KW-0964">Secreted</keyword>
<dbReference type="Gene3D" id="2.60.40.1120">
    <property type="entry name" value="Carboxypeptidase-like, regulatory domain"/>
    <property type="match status" value="1"/>
</dbReference>
<dbReference type="InterPro" id="IPR001434">
    <property type="entry name" value="OmcB-like_DUF11"/>
</dbReference>
<dbReference type="SUPFAM" id="SSF117074">
    <property type="entry name" value="Hypothetical protein PA1324"/>
    <property type="match status" value="7"/>
</dbReference>
<feature type="domain" description="DUF7933" evidence="7">
    <location>
        <begin position="1132"/>
        <end position="1257"/>
    </location>
</feature>